<keyword evidence="6" id="KW-1185">Reference proteome</keyword>
<dbReference type="Proteomes" id="UP000809789">
    <property type="component" value="Unassembled WGS sequence"/>
</dbReference>
<gene>
    <name evidence="5" type="ORF">KVT40_003268</name>
</gene>
<evidence type="ECO:0000313" key="5">
    <source>
        <dbReference type="EMBL" id="KAG8629403.1"/>
    </source>
</evidence>
<sequence>MARNVLLALQKPFKILNPSFIMASQPPNDALHEKDPRWTAVDDFAYGHLFSASTSLTKTLARVLKHQHDSGLPDIAVSPLQGAFLALQTRLLGSKNVLEVGTLGGYSTTWFAASDSVNKVVTVDFNAKHTQVAKENIATAGLSEKVEFITDTGINALTQLRDQVKARSRPEFDFVFIDADKENNLNYVYLALDMTPVGACIIVDNIVRRGKLADPEIAKTNSVIRASRECVEAVGKDDRLDATLIQTVGEKNYDGMLICRKVK</sequence>
<dbReference type="GO" id="GO:0008171">
    <property type="term" value="F:O-methyltransferase activity"/>
    <property type="evidence" value="ECO:0007669"/>
    <property type="project" value="InterPro"/>
</dbReference>
<keyword evidence="1" id="KW-0489">Methyltransferase</keyword>
<dbReference type="InterPro" id="IPR002935">
    <property type="entry name" value="SAM_O-MeTrfase"/>
</dbReference>
<dbReference type="Gene3D" id="3.40.50.150">
    <property type="entry name" value="Vaccinia Virus protein VP39"/>
    <property type="match status" value="1"/>
</dbReference>
<name>A0A8K0L777_9PEZI</name>
<evidence type="ECO:0000256" key="2">
    <source>
        <dbReference type="ARBA" id="ARBA00022679"/>
    </source>
</evidence>
<protein>
    <recommendedName>
        <fullName evidence="7">O-methyltransferase</fullName>
    </recommendedName>
</protein>
<dbReference type="GO" id="GO:0008757">
    <property type="term" value="F:S-adenosylmethionine-dependent methyltransferase activity"/>
    <property type="evidence" value="ECO:0007669"/>
    <property type="project" value="TreeGrafter"/>
</dbReference>
<dbReference type="InterPro" id="IPR050362">
    <property type="entry name" value="Cation-dep_OMT"/>
</dbReference>
<comment type="similarity">
    <text evidence="4">Belongs to the class I-like SAM-binding methyltransferase superfamily. Cation-dependent O-methyltransferase family.</text>
</comment>
<proteinExistence type="inferred from homology"/>
<dbReference type="EMBL" id="JAESVG020000003">
    <property type="protein sequence ID" value="KAG8629403.1"/>
    <property type="molecule type" value="Genomic_DNA"/>
</dbReference>
<evidence type="ECO:0000256" key="3">
    <source>
        <dbReference type="ARBA" id="ARBA00022691"/>
    </source>
</evidence>
<accession>A0A8K0L777</accession>
<evidence type="ECO:0008006" key="7">
    <source>
        <dbReference type="Google" id="ProtNLM"/>
    </source>
</evidence>
<dbReference type="PANTHER" id="PTHR10509:SF14">
    <property type="entry name" value="CAFFEOYL-COA O-METHYLTRANSFERASE 3-RELATED"/>
    <property type="match status" value="1"/>
</dbReference>
<reference evidence="5" key="1">
    <citation type="submission" date="2021-07" db="EMBL/GenBank/DDBJ databases">
        <title>Elsinoe batatas strain:CRI-CJ2 Genome sequencing and assembly.</title>
        <authorList>
            <person name="Huang L."/>
        </authorList>
    </citation>
    <scope>NUCLEOTIDE SEQUENCE</scope>
    <source>
        <strain evidence="5">CRI-CJ2</strain>
    </source>
</reference>
<dbReference type="GO" id="GO:0032259">
    <property type="term" value="P:methylation"/>
    <property type="evidence" value="ECO:0007669"/>
    <property type="project" value="UniProtKB-KW"/>
</dbReference>
<keyword evidence="3" id="KW-0949">S-adenosyl-L-methionine</keyword>
<dbReference type="OrthoDB" id="10251242at2759"/>
<dbReference type="PANTHER" id="PTHR10509">
    <property type="entry name" value="O-METHYLTRANSFERASE-RELATED"/>
    <property type="match status" value="1"/>
</dbReference>
<evidence type="ECO:0000313" key="6">
    <source>
        <dbReference type="Proteomes" id="UP000809789"/>
    </source>
</evidence>
<dbReference type="SUPFAM" id="SSF53335">
    <property type="entry name" value="S-adenosyl-L-methionine-dependent methyltransferases"/>
    <property type="match status" value="1"/>
</dbReference>
<organism evidence="5 6">
    <name type="scientific">Elsinoe batatas</name>
    <dbReference type="NCBI Taxonomy" id="2601811"/>
    <lineage>
        <taxon>Eukaryota</taxon>
        <taxon>Fungi</taxon>
        <taxon>Dikarya</taxon>
        <taxon>Ascomycota</taxon>
        <taxon>Pezizomycotina</taxon>
        <taxon>Dothideomycetes</taxon>
        <taxon>Dothideomycetidae</taxon>
        <taxon>Myriangiales</taxon>
        <taxon>Elsinoaceae</taxon>
        <taxon>Elsinoe</taxon>
    </lineage>
</organism>
<evidence type="ECO:0000256" key="4">
    <source>
        <dbReference type="ARBA" id="ARBA00023453"/>
    </source>
</evidence>
<keyword evidence="2" id="KW-0808">Transferase</keyword>
<dbReference type="PROSITE" id="PS51682">
    <property type="entry name" value="SAM_OMT_I"/>
    <property type="match status" value="1"/>
</dbReference>
<dbReference type="AlphaFoldDB" id="A0A8K0L777"/>
<dbReference type="InterPro" id="IPR029063">
    <property type="entry name" value="SAM-dependent_MTases_sf"/>
</dbReference>
<comment type="caution">
    <text evidence="5">The sequence shown here is derived from an EMBL/GenBank/DDBJ whole genome shotgun (WGS) entry which is preliminary data.</text>
</comment>
<dbReference type="Pfam" id="PF01596">
    <property type="entry name" value="Methyltransf_3"/>
    <property type="match status" value="1"/>
</dbReference>
<evidence type="ECO:0000256" key="1">
    <source>
        <dbReference type="ARBA" id="ARBA00022603"/>
    </source>
</evidence>